<dbReference type="EMBL" id="JANPWB010000008">
    <property type="protein sequence ID" value="KAJ1167360.1"/>
    <property type="molecule type" value="Genomic_DNA"/>
</dbReference>
<dbReference type="AlphaFoldDB" id="A0AAV7STD6"/>
<accession>A0AAV7STD6</accession>
<proteinExistence type="predicted"/>
<protein>
    <submittedName>
        <fullName evidence="1">Uncharacterized protein</fullName>
    </submittedName>
</protein>
<reference evidence="1" key="1">
    <citation type="journal article" date="2022" name="bioRxiv">
        <title>Sequencing and chromosome-scale assembly of the giantPleurodeles waltlgenome.</title>
        <authorList>
            <person name="Brown T."/>
            <person name="Elewa A."/>
            <person name="Iarovenko S."/>
            <person name="Subramanian E."/>
            <person name="Araus A.J."/>
            <person name="Petzold A."/>
            <person name="Susuki M."/>
            <person name="Suzuki K.-i.T."/>
            <person name="Hayashi T."/>
            <person name="Toyoda A."/>
            <person name="Oliveira C."/>
            <person name="Osipova E."/>
            <person name="Leigh N.D."/>
            <person name="Simon A."/>
            <person name="Yun M.H."/>
        </authorList>
    </citation>
    <scope>NUCLEOTIDE SEQUENCE</scope>
    <source>
        <strain evidence="1">20211129_DDA</strain>
        <tissue evidence="1">Liver</tissue>
    </source>
</reference>
<comment type="caution">
    <text evidence="1">The sequence shown here is derived from an EMBL/GenBank/DDBJ whole genome shotgun (WGS) entry which is preliminary data.</text>
</comment>
<feature type="non-terminal residue" evidence="1">
    <location>
        <position position="68"/>
    </location>
</feature>
<dbReference type="Proteomes" id="UP001066276">
    <property type="component" value="Chromosome 4_2"/>
</dbReference>
<organism evidence="1 2">
    <name type="scientific">Pleurodeles waltl</name>
    <name type="common">Iberian ribbed newt</name>
    <dbReference type="NCBI Taxonomy" id="8319"/>
    <lineage>
        <taxon>Eukaryota</taxon>
        <taxon>Metazoa</taxon>
        <taxon>Chordata</taxon>
        <taxon>Craniata</taxon>
        <taxon>Vertebrata</taxon>
        <taxon>Euteleostomi</taxon>
        <taxon>Amphibia</taxon>
        <taxon>Batrachia</taxon>
        <taxon>Caudata</taxon>
        <taxon>Salamandroidea</taxon>
        <taxon>Salamandridae</taxon>
        <taxon>Pleurodelinae</taxon>
        <taxon>Pleurodeles</taxon>
    </lineage>
</organism>
<feature type="non-terminal residue" evidence="1">
    <location>
        <position position="1"/>
    </location>
</feature>
<evidence type="ECO:0000313" key="1">
    <source>
        <dbReference type="EMBL" id="KAJ1167360.1"/>
    </source>
</evidence>
<keyword evidence="2" id="KW-1185">Reference proteome</keyword>
<gene>
    <name evidence="1" type="ORF">NDU88_007752</name>
</gene>
<name>A0AAV7STD6_PLEWA</name>
<evidence type="ECO:0000313" key="2">
    <source>
        <dbReference type="Proteomes" id="UP001066276"/>
    </source>
</evidence>
<sequence>DLIVCILLHSHNAPPAICLHSGSAQDNLRQKHPVALRRIYDKTSVKLASLNWQRWTRAARTWNILTAQ</sequence>